<keyword evidence="3" id="KW-1185">Reference proteome</keyword>
<organism evidence="2 3">
    <name type="scientific">Ephemerocybe angulata</name>
    <dbReference type="NCBI Taxonomy" id="980116"/>
    <lineage>
        <taxon>Eukaryota</taxon>
        <taxon>Fungi</taxon>
        <taxon>Dikarya</taxon>
        <taxon>Basidiomycota</taxon>
        <taxon>Agaricomycotina</taxon>
        <taxon>Agaricomycetes</taxon>
        <taxon>Agaricomycetidae</taxon>
        <taxon>Agaricales</taxon>
        <taxon>Agaricineae</taxon>
        <taxon>Psathyrellaceae</taxon>
        <taxon>Ephemerocybe</taxon>
    </lineage>
</organism>
<dbReference type="Pfam" id="PF20414">
    <property type="entry name" value="DUF6698"/>
    <property type="match status" value="1"/>
</dbReference>
<reference evidence="2 3" key="1">
    <citation type="submission" date="2020-07" db="EMBL/GenBank/DDBJ databases">
        <title>Comparative genomics of pyrophilous fungi reveals a link between fire events and developmental genes.</title>
        <authorList>
            <consortium name="DOE Joint Genome Institute"/>
            <person name="Steindorff A.S."/>
            <person name="Carver A."/>
            <person name="Calhoun S."/>
            <person name="Stillman K."/>
            <person name="Liu H."/>
            <person name="Lipzen A."/>
            <person name="Pangilinan J."/>
            <person name="Labutti K."/>
            <person name="Bruns T.D."/>
            <person name="Grigoriev I.V."/>
        </authorList>
    </citation>
    <scope>NUCLEOTIDE SEQUENCE [LARGE SCALE GENOMIC DNA]</scope>
    <source>
        <strain evidence="2 3">CBS 144469</strain>
    </source>
</reference>
<dbReference type="InterPro" id="IPR046521">
    <property type="entry name" value="DUF6698"/>
</dbReference>
<sequence length="383" mass="42663">MARAHDENQYASGSGIPMPTPINGRKRTIDVTISDEDDMVLHSPGPRKKGLKVDPLVGYGKHWGRTICAFNNIRTMIKDGVQRSEEMSSNGVTLEQLPPMEKKDHTLFLELLKLCPFLTDRLYGMDRTDAYTAYAADLLTQGVNTARADDIKSLKGTIIDWITPPGGVLIPAISRSSKLTRGFHHEVTGRYLCPTDYDWDDESTRNQLQTGVIVTSGLQWPNLLFAGLKADPDDMWKGLLRSKILVQAYKHVFTSPSSVDGHHRATRGGNAQIHGMTKVTAASLAYVAMLVRFSLCPAGSFSRDDLVTDSTRFYSCLLSFLELKGEQNHVASLLEWWDQQIFPNQSVLSNQLVVPKTSALAKLREQRERRALETISNVNSQTS</sequence>
<evidence type="ECO:0000313" key="3">
    <source>
        <dbReference type="Proteomes" id="UP000521943"/>
    </source>
</evidence>
<evidence type="ECO:0000313" key="2">
    <source>
        <dbReference type="EMBL" id="KAF6749785.1"/>
    </source>
</evidence>
<dbReference type="OrthoDB" id="2662502at2759"/>
<protein>
    <submittedName>
        <fullName evidence="2">Uncharacterized protein</fullName>
    </submittedName>
</protein>
<dbReference type="Proteomes" id="UP000521943">
    <property type="component" value="Unassembled WGS sequence"/>
</dbReference>
<evidence type="ECO:0000256" key="1">
    <source>
        <dbReference type="SAM" id="MobiDB-lite"/>
    </source>
</evidence>
<dbReference type="EMBL" id="JACGCI010000061">
    <property type="protein sequence ID" value="KAF6749785.1"/>
    <property type="molecule type" value="Genomic_DNA"/>
</dbReference>
<dbReference type="AlphaFoldDB" id="A0A8H6HNK9"/>
<name>A0A8H6HNK9_9AGAR</name>
<gene>
    <name evidence="2" type="ORF">DFP72DRAFT_852348</name>
</gene>
<feature type="region of interest" description="Disordered" evidence="1">
    <location>
        <begin position="1"/>
        <end position="25"/>
    </location>
</feature>
<comment type="caution">
    <text evidence="2">The sequence shown here is derived from an EMBL/GenBank/DDBJ whole genome shotgun (WGS) entry which is preliminary data.</text>
</comment>
<accession>A0A8H6HNK9</accession>
<proteinExistence type="predicted"/>